<dbReference type="InterPro" id="IPR025861">
    <property type="entry name" value="CobT_VWA_dom"/>
</dbReference>
<sequence>MSTEATAPAAYTREQQETDELCAGAIRALSGVASVRYRGRRLHDGHRPLPIHAAHLQPDAALQDLPSLRGAADSVALRLLHTDAALHKSLCPLDPVARLVFELLEQLRVETLAPDQHAGVIANLRHRFTVWSHAFYDSGLAEGASGLLLYTVFQMCWSRLTARPVLEKTEDFIEATRWSVSSQLSGDLAGLRRHRTDQAAFARHALSIAHAVDAMLKEAQAAREGDQDDGGDAKARAAFKLLLDFDSDNDNVPDAAPLGESRAFSDGAGGYKAYSTAYDREDKAGELVRRALLLEYRERMDGRIASLGINTARLARRFTQLLAVPQRDGWSFGEEEGYIDGRRLAQLISSPSERRLFRKEQFLPQADCLVTFLVDCSGSMKTHAESVAVLLDILLRALDQAGITTELLGFTTGAWNGGRVKRDWMRARSPANPGRLNELVHMVFKDGETNWRRARPDIAALLKADLYREGVDGEAVDWACNRMLARPERRRILLVVSDGCPMDTATNLANDEFYLAQHLKQVVARREAQGAVEICGLGLGLDLGAYYSRSLATTLPASLNNELFSEIAQLIAGRGRR</sequence>
<dbReference type="Gene3D" id="3.40.50.410">
    <property type="entry name" value="von Willebrand factor, type A domain"/>
    <property type="match status" value="1"/>
</dbReference>
<evidence type="ECO:0000259" key="1">
    <source>
        <dbReference type="Pfam" id="PF11775"/>
    </source>
</evidence>
<dbReference type="GO" id="GO:0009236">
    <property type="term" value="P:cobalamin biosynthetic process"/>
    <property type="evidence" value="ECO:0007669"/>
    <property type="project" value="InterPro"/>
</dbReference>
<dbReference type="AlphaFoldDB" id="A0A3G2E820"/>
<dbReference type="SUPFAM" id="SSF53300">
    <property type="entry name" value="vWA-like"/>
    <property type="match status" value="1"/>
</dbReference>
<keyword evidence="3" id="KW-1185">Reference proteome</keyword>
<dbReference type="EMBL" id="CP033019">
    <property type="protein sequence ID" value="AYM75686.1"/>
    <property type="molecule type" value="Genomic_DNA"/>
</dbReference>
<organism evidence="2 3">
    <name type="scientific">Janthinobacterium agaricidamnosum</name>
    <dbReference type="NCBI Taxonomy" id="55508"/>
    <lineage>
        <taxon>Bacteria</taxon>
        <taxon>Pseudomonadati</taxon>
        <taxon>Pseudomonadota</taxon>
        <taxon>Betaproteobacteria</taxon>
        <taxon>Burkholderiales</taxon>
        <taxon>Oxalobacteraceae</taxon>
        <taxon>Janthinobacterium</taxon>
    </lineage>
</organism>
<dbReference type="InterPro" id="IPR051928">
    <property type="entry name" value="NorD/CobT"/>
</dbReference>
<protein>
    <submittedName>
        <fullName evidence="2">Cobalt chelatase</fullName>
    </submittedName>
</protein>
<proteinExistence type="predicted"/>
<feature type="domain" description="Cobalamin biosynthesis protein CobT VWA" evidence="1">
    <location>
        <begin position="357"/>
        <end position="571"/>
    </location>
</feature>
<gene>
    <name evidence="2" type="ORF">D9M09_07590</name>
</gene>
<name>A0A3G2E820_9BURK</name>
<evidence type="ECO:0000313" key="3">
    <source>
        <dbReference type="Proteomes" id="UP000279594"/>
    </source>
</evidence>
<dbReference type="PANTHER" id="PTHR41248">
    <property type="entry name" value="NORD PROTEIN"/>
    <property type="match status" value="1"/>
</dbReference>
<reference evidence="2 3" key="1">
    <citation type="submission" date="2018-10" db="EMBL/GenBank/DDBJ databases">
        <title>Effects of UV and annual dynamics of microbial communities in freshwater RAS systems.</title>
        <authorList>
            <person name="Bekkelund A.K."/>
            <person name="Hansen B.R."/>
            <person name="Stokken H."/>
            <person name="Eriksen B.F."/>
            <person name="Kashulin N.A."/>
        </authorList>
    </citation>
    <scope>NUCLEOTIDE SEQUENCE [LARGE SCALE GENOMIC DNA]</scope>
    <source>
        <strain evidence="2 3">BHSEK</strain>
    </source>
</reference>
<dbReference type="Pfam" id="PF06213">
    <property type="entry name" value="CobT"/>
    <property type="match status" value="1"/>
</dbReference>
<dbReference type="PIRSF" id="PIRSF031715">
    <property type="entry name" value="Cob_chel_CobT"/>
    <property type="match status" value="1"/>
</dbReference>
<dbReference type="InterPro" id="IPR006538">
    <property type="entry name" value="CobT"/>
</dbReference>
<dbReference type="Proteomes" id="UP000279594">
    <property type="component" value="Chromosome"/>
</dbReference>
<dbReference type="Pfam" id="PF11775">
    <property type="entry name" value="CobT_C"/>
    <property type="match status" value="1"/>
</dbReference>
<dbReference type="RefSeq" id="WP_121668962.1">
    <property type="nucleotide sequence ID" value="NZ_CP033019.1"/>
</dbReference>
<dbReference type="InterPro" id="IPR036465">
    <property type="entry name" value="vWFA_dom_sf"/>
</dbReference>
<accession>A0A3G2E820</accession>
<dbReference type="PANTHER" id="PTHR41248:SF1">
    <property type="entry name" value="NORD PROTEIN"/>
    <property type="match status" value="1"/>
</dbReference>
<evidence type="ECO:0000313" key="2">
    <source>
        <dbReference type="EMBL" id="AYM75686.1"/>
    </source>
</evidence>